<dbReference type="InterPro" id="IPR014149">
    <property type="entry name" value="Conjug-transfer_TrbB"/>
</dbReference>
<comment type="caution">
    <text evidence="3">The sequence shown here is derived from an EMBL/GenBank/DDBJ whole genome shotgun (WGS) entry which is preliminary data.</text>
</comment>
<protein>
    <submittedName>
        <fullName evidence="3">P-type conjugative transfer ATPase TrbB</fullName>
    </submittedName>
</protein>
<evidence type="ECO:0000259" key="2">
    <source>
        <dbReference type="Pfam" id="PF00437"/>
    </source>
</evidence>
<organism evidence="3 4">
    <name type="scientific">Candidatus Mailhella merdigallinarum</name>
    <dbReference type="NCBI Taxonomy" id="2838658"/>
    <lineage>
        <taxon>Bacteria</taxon>
        <taxon>Pseudomonadati</taxon>
        <taxon>Thermodesulfobacteriota</taxon>
        <taxon>Desulfovibrionia</taxon>
        <taxon>Desulfovibrionales</taxon>
        <taxon>Desulfovibrionaceae</taxon>
        <taxon>Mailhella</taxon>
    </lineage>
</organism>
<reference evidence="3" key="1">
    <citation type="journal article" date="2021" name="PeerJ">
        <title>Extensive microbial diversity within the chicken gut microbiome revealed by metagenomics and culture.</title>
        <authorList>
            <person name="Gilroy R."/>
            <person name="Ravi A."/>
            <person name="Getino M."/>
            <person name="Pursley I."/>
            <person name="Horton D.L."/>
            <person name="Alikhan N.F."/>
            <person name="Baker D."/>
            <person name="Gharbi K."/>
            <person name="Hall N."/>
            <person name="Watson M."/>
            <person name="Adriaenssens E.M."/>
            <person name="Foster-Nyarko E."/>
            <person name="Jarju S."/>
            <person name="Secka A."/>
            <person name="Antonio M."/>
            <person name="Oren A."/>
            <person name="Chaudhuri R.R."/>
            <person name="La Ragione R."/>
            <person name="Hildebrand F."/>
            <person name="Pallen M.J."/>
        </authorList>
    </citation>
    <scope>NUCLEOTIDE SEQUENCE</scope>
    <source>
        <strain evidence="3">CHK186-16707</strain>
    </source>
</reference>
<feature type="domain" description="Bacterial type II secretion system protein E" evidence="2">
    <location>
        <begin position="100"/>
        <end position="282"/>
    </location>
</feature>
<dbReference type="InterPro" id="IPR001482">
    <property type="entry name" value="T2SS/T4SS_dom"/>
</dbReference>
<dbReference type="GO" id="GO:0005524">
    <property type="term" value="F:ATP binding"/>
    <property type="evidence" value="ECO:0007669"/>
    <property type="project" value="InterPro"/>
</dbReference>
<gene>
    <name evidence="3" type="primary">trbB</name>
    <name evidence="3" type="ORF">H9962_08345</name>
</gene>
<evidence type="ECO:0000313" key="4">
    <source>
        <dbReference type="Proteomes" id="UP000824225"/>
    </source>
</evidence>
<dbReference type="InterPro" id="IPR050921">
    <property type="entry name" value="T4SS_GSP_E_ATPase"/>
</dbReference>
<dbReference type="Proteomes" id="UP000824225">
    <property type="component" value="Unassembled WGS sequence"/>
</dbReference>
<dbReference type="PANTHER" id="PTHR30486:SF6">
    <property type="entry name" value="TYPE IV PILUS RETRACTATION ATPASE PILT"/>
    <property type="match status" value="1"/>
</dbReference>
<evidence type="ECO:0000313" key="3">
    <source>
        <dbReference type="EMBL" id="HJA09180.1"/>
    </source>
</evidence>
<dbReference type="PANTHER" id="PTHR30486">
    <property type="entry name" value="TWITCHING MOTILITY PROTEIN PILT"/>
    <property type="match status" value="1"/>
</dbReference>
<sequence length="316" mass="34437">MTETDILETLEYNFGPAIMAAFADPAVLEIMLNDDGTVWIERFGQPMETIEPLPPSLALNVFQLLATANHVTVGEHRPLLQAVLPTETFGGARFQGYLPPVAASPTFCIRKRPSRVFTLTDYISGGILSETGANALRDAIRAHKNIVVVGGTGSGKTTFVNALQHELFFLCPQERQLILEDTREIQSDNPNTVYLTATDGVTLADLIFGALRYRPDRIHIGEVRDGAALNLLKAWNTGHPGGIGTYHADSAEEALPRMEELVEEATLAPKQALIGRALDVIVYIAKTPEGRKVTDMLGVKGWDKSSGDYILDAINL</sequence>
<name>A0A9D2KLF3_9BACT</name>
<dbReference type="InterPro" id="IPR027417">
    <property type="entry name" value="P-loop_NTPase"/>
</dbReference>
<accession>A0A9D2KLF3</accession>
<dbReference type="Gene3D" id="3.40.50.300">
    <property type="entry name" value="P-loop containing nucleotide triphosphate hydrolases"/>
    <property type="match status" value="1"/>
</dbReference>
<dbReference type="GO" id="GO:0005737">
    <property type="term" value="C:cytoplasm"/>
    <property type="evidence" value="ECO:0007669"/>
    <property type="project" value="InterPro"/>
</dbReference>
<reference evidence="3" key="2">
    <citation type="submission" date="2021-04" db="EMBL/GenBank/DDBJ databases">
        <authorList>
            <person name="Gilroy R."/>
        </authorList>
    </citation>
    <scope>NUCLEOTIDE SEQUENCE</scope>
    <source>
        <strain evidence="3">CHK186-16707</strain>
    </source>
</reference>
<dbReference type="AlphaFoldDB" id="A0A9D2KLF3"/>
<dbReference type="CDD" id="cd01130">
    <property type="entry name" value="VirB11-like_ATPase"/>
    <property type="match status" value="1"/>
</dbReference>
<dbReference type="SUPFAM" id="SSF52540">
    <property type="entry name" value="P-loop containing nucleoside triphosphate hydrolases"/>
    <property type="match status" value="1"/>
</dbReference>
<comment type="similarity">
    <text evidence="1">Belongs to the GSP E family.</text>
</comment>
<dbReference type="NCBIfam" id="TIGR02782">
    <property type="entry name" value="TrbB_P"/>
    <property type="match status" value="1"/>
</dbReference>
<dbReference type="GO" id="GO:0016887">
    <property type="term" value="F:ATP hydrolysis activity"/>
    <property type="evidence" value="ECO:0007669"/>
    <property type="project" value="InterPro"/>
</dbReference>
<proteinExistence type="inferred from homology"/>
<evidence type="ECO:0000256" key="1">
    <source>
        <dbReference type="ARBA" id="ARBA00006611"/>
    </source>
</evidence>
<dbReference type="Pfam" id="PF00437">
    <property type="entry name" value="T2SSE"/>
    <property type="match status" value="1"/>
</dbReference>
<dbReference type="Gene3D" id="3.30.450.90">
    <property type="match status" value="1"/>
</dbReference>
<dbReference type="EMBL" id="DXAN01000026">
    <property type="protein sequence ID" value="HJA09180.1"/>
    <property type="molecule type" value="Genomic_DNA"/>
</dbReference>